<dbReference type="InterPro" id="IPR036864">
    <property type="entry name" value="Zn2-C6_fun-type_DNA-bd_sf"/>
</dbReference>
<evidence type="ECO:0000256" key="7">
    <source>
        <dbReference type="ARBA" id="ARBA00023242"/>
    </source>
</evidence>
<keyword evidence="2" id="KW-0479">Metal-binding</keyword>
<feature type="region of interest" description="Disordered" evidence="8">
    <location>
        <begin position="1"/>
        <end position="58"/>
    </location>
</feature>
<protein>
    <recommendedName>
        <fullName evidence="9">Zn(2)-C6 fungal-type domain-containing protein</fullName>
    </recommendedName>
</protein>
<evidence type="ECO:0000256" key="8">
    <source>
        <dbReference type="SAM" id="MobiDB-lite"/>
    </source>
</evidence>
<evidence type="ECO:0000256" key="4">
    <source>
        <dbReference type="ARBA" id="ARBA00023015"/>
    </source>
</evidence>
<dbReference type="CDD" id="cd00067">
    <property type="entry name" value="GAL4"/>
    <property type="match status" value="1"/>
</dbReference>
<evidence type="ECO:0000256" key="6">
    <source>
        <dbReference type="ARBA" id="ARBA00023163"/>
    </source>
</evidence>
<evidence type="ECO:0000259" key="9">
    <source>
        <dbReference type="PROSITE" id="PS50048"/>
    </source>
</evidence>
<dbReference type="InterPro" id="IPR001138">
    <property type="entry name" value="Zn2Cys6_DnaBD"/>
</dbReference>
<dbReference type="EMBL" id="JBFXLU010000085">
    <property type="protein sequence ID" value="KAL2843920.1"/>
    <property type="molecule type" value="Genomic_DNA"/>
</dbReference>
<keyword evidence="6" id="KW-0804">Transcription</keyword>
<comment type="caution">
    <text evidence="10">The sequence shown here is derived from an EMBL/GenBank/DDBJ whole genome shotgun (WGS) entry which is preliminary data.</text>
</comment>
<keyword evidence="4" id="KW-0805">Transcription regulation</keyword>
<gene>
    <name evidence="10" type="ORF">BJY01DRAFT_190792</name>
</gene>
<keyword evidence="7" id="KW-0539">Nucleus</keyword>
<comment type="subcellular location">
    <subcellularLocation>
        <location evidence="1">Nucleus</location>
    </subcellularLocation>
</comment>
<dbReference type="Gene3D" id="4.10.240.10">
    <property type="entry name" value="Zn(2)-C6 fungal-type DNA-binding domain"/>
    <property type="match status" value="1"/>
</dbReference>
<feature type="compositionally biased region" description="Basic and acidic residues" evidence="8">
    <location>
        <begin position="9"/>
        <end position="25"/>
    </location>
</feature>
<sequence length="135" mass="15427">MQGTRSRSPRADFGKPRLKEKERQELINLSKKVAGATDDNHQDRQRPSRTMPTLATKTAKKTRLAKACQRCRLRKIKCDGNKPCATCDQSGQECFYRAQAARRRRRTFDVVDRSMLRAGLGVQCKETGAFRFYGT</sequence>
<dbReference type="SMART" id="SM00066">
    <property type="entry name" value="GAL4"/>
    <property type="match status" value="1"/>
</dbReference>
<dbReference type="Proteomes" id="UP001610446">
    <property type="component" value="Unassembled WGS sequence"/>
</dbReference>
<dbReference type="SUPFAM" id="SSF57701">
    <property type="entry name" value="Zn2/Cys6 DNA-binding domain"/>
    <property type="match status" value="1"/>
</dbReference>
<dbReference type="InterPro" id="IPR051615">
    <property type="entry name" value="Transcr_Regulatory_Elem"/>
</dbReference>
<keyword evidence="11" id="KW-1185">Reference proteome</keyword>
<proteinExistence type="predicted"/>
<name>A0ABR4JV44_9EURO</name>
<evidence type="ECO:0000313" key="11">
    <source>
        <dbReference type="Proteomes" id="UP001610446"/>
    </source>
</evidence>
<keyword evidence="5" id="KW-0238">DNA-binding</keyword>
<evidence type="ECO:0000256" key="2">
    <source>
        <dbReference type="ARBA" id="ARBA00022723"/>
    </source>
</evidence>
<dbReference type="PROSITE" id="PS00463">
    <property type="entry name" value="ZN2_CY6_FUNGAL_1"/>
    <property type="match status" value="1"/>
</dbReference>
<organism evidence="10 11">
    <name type="scientific">Aspergillus pseudoustus</name>
    <dbReference type="NCBI Taxonomy" id="1810923"/>
    <lineage>
        <taxon>Eukaryota</taxon>
        <taxon>Fungi</taxon>
        <taxon>Dikarya</taxon>
        <taxon>Ascomycota</taxon>
        <taxon>Pezizomycotina</taxon>
        <taxon>Eurotiomycetes</taxon>
        <taxon>Eurotiomycetidae</taxon>
        <taxon>Eurotiales</taxon>
        <taxon>Aspergillaceae</taxon>
        <taxon>Aspergillus</taxon>
        <taxon>Aspergillus subgen. Nidulantes</taxon>
    </lineage>
</organism>
<dbReference type="PANTHER" id="PTHR31313:SF81">
    <property type="entry name" value="TY1 ENHANCER ACTIVATOR"/>
    <property type="match status" value="1"/>
</dbReference>
<dbReference type="PROSITE" id="PS50048">
    <property type="entry name" value="ZN2_CY6_FUNGAL_2"/>
    <property type="match status" value="1"/>
</dbReference>
<keyword evidence="3" id="KW-0862">Zinc</keyword>
<feature type="domain" description="Zn(2)-C6 fungal-type" evidence="9">
    <location>
        <begin position="67"/>
        <end position="96"/>
    </location>
</feature>
<evidence type="ECO:0000256" key="1">
    <source>
        <dbReference type="ARBA" id="ARBA00004123"/>
    </source>
</evidence>
<reference evidence="10 11" key="1">
    <citation type="submission" date="2024-07" db="EMBL/GenBank/DDBJ databases">
        <title>Section-level genome sequencing and comparative genomics of Aspergillus sections Usti and Cavernicolus.</title>
        <authorList>
            <consortium name="Lawrence Berkeley National Laboratory"/>
            <person name="Nybo J.L."/>
            <person name="Vesth T.C."/>
            <person name="Theobald S."/>
            <person name="Frisvad J.C."/>
            <person name="Larsen T.O."/>
            <person name="Kjaerboelling I."/>
            <person name="Rothschild-Mancinelli K."/>
            <person name="Lyhne E.K."/>
            <person name="Kogle M.E."/>
            <person name="Barry K."/>
            <person name="Clum A."/>
            <person name="Na H."/>
            <person name="Ledsgaard L."/>
            <person name="Lin J."/>
            <person name="Lipzen A."/>
            <person name="Kuo A."/>
            <person name="Riley R."/>
            <person name="Mondo S."/>
            <person name="Labutti K."/>
            <person name="Haridas S."/>
            <person name="Pangalinan J."/>
            <person name="Salamov A.A."/>
            <person name="Simmons B.A."/>
            <person name="Magnuson J.K."/>
            <person name="Chen J."/>
            <person name="Drula E."/>
            <person name="Henrissat B."/>
            <person name="Wiebenga A."/>
            <person name="Lubbers R.J."/>
            <person name="Gomes A.C."/>
            <person name="Makela M.R."/>
            <person name="Stajich J."/>
            <person name="Grigoriev I.V."/>
            <person name="Mortensen U.H."/>
            <person name="De Vries R.P."/>
            <person name="Baker S.E."/>
            <person name="Andersen M.R."/>
        </authorList>
    </citation>
    <scope>NUCLEOTIDE SEQUENCE [LARGE SCALE GENOMIC DNA]</scope>
    <source>
        <strain evidence="10 11">CBS 123904</strain>
    </source>
</reference>
<accession>A0ABR4JV44</accession>
<evidence type="ECO:0000256" key="3">
    <source>
        <dbReference type="ARBA" id="ARBA00022833"/>
    </source>
</evidence>
<dbReference type="PANTHER" id="PTHR31313">
    <property type="entry name" value="TY1 ENHANCER ACTIVATOR"/>
    <property type="match status" value="1"/>
</dbReference>
<dbReference type="Pfam" id="PF00172">
    <property type="entry name" value="Zn_clus"/>
    <property type="match status" value="1"/>
</dbReference>
<evidence type="ECO:0000256" key="5">
    <source>
        <dbReference type="ARBA" id="ARBA00023125"/>
    </source>
</evidence>
<evidence type="ECO:0000313" key="10">
    <source>
        <dbReference type="EMBL" id="KAL2843920.1"/>
    </source>
</evidence>